<name>A0A4Y8ZU75_9SPHN</name>
<dbReference type="EMBL" id="SPDV01000005">
    <property type="protein sequence ID" value="TFI59598.1"/>
    <property type="molecule type" value="Genomic_DNA"/>
</dbReference>
<organism evidence="1 2">
    <name type="scientific">Sphingomonas parva</name>
    <dbReference type="NCBI Taxonomy" id="2555898"/>
    <lineage>
        <taxon>Bacteria</taxon>
        <taxon>Pseudomonadati</taxon>
        <taxon>Pseudomonadota</taxon>
        <taxon>Alphaproteobacteria</taxon>
        <taxon>Sphingomonadales</taxon>
        <taxon>Sphingomonadaceae</taxon>
        <taxon>Sphingomonas</taxon>
    </lineage>
</organism>
<protein>
    <submittedName>
        <fullName evidence="1">Uncharacterized protein</fullName>
    </submittedName>
</protein>
<keyword evidence="2" id="KW-1185">Reference proteome</keyword>
<dbReference type="RefSeq" id="WP_135083877.1">
    <property type="nucleotide sequence ID" value="NZ_SPDV01000005.1"/>
</dbReference>
<evidence type="ECO:0000313" key="2">
    <source>
        <dbReference type="Proteomes" id="UP000298213"/>
    </source>
</evidence>
<evidence type="ECO:0000313" key="1">
    <source>
        <dbReference type="EMBL" id="TFI59598.1"/>
    </source>
</evidence>
<dbReference type="AlphaFoldDB" id="A0A4Y8ZU75"/>
<accession>A0A4Y8ZU75</accession>
<dbReference type="Proteomes" id="UP000298213">
    <property type="component" value="Unassembled WGS sequence"/>
</dbReference>
<proteinExistence type="predicted"/>
<reference evidence="1 2" key="1">
    <citation type="submission" date="2019-03" db="EMBL/GenBank/DDBJ databases">
        <title>Genome sequence of Sphingomonas sp. 17J27-24.</title>
        <authorList>
            <person name="Kim M."/>
            <person name="Maeng S."/>
            <person name="Sathiyaraj S."/>
        </authorList>
    </citation>
    <scope>NUCLEOTIDE SEQUENCE [LARGE SCALE GENOMIC DNA]</scope>
    <source>
        <strain evidence="1 2">17J27-24</strain>
    </source>
</reference>
<sequence>MKVEDIEHLRILKAALAEEIRDVRRLIEQIAEVIVSDEDFALANVDQLQAFDLAIQRADESADMLERLSSGSSPHSAVDAVRLSCVQDRLRAALKSAA</sequence>
<gene>
    <name evidence="1" type="ORF">E2493_03755</name>
</gene>
<dbReference type="OrthoDB" id="7567733at2"/>
<comment type="caution">
    <text evidence="1">The sequence shown here is derived from an EMBL/GenBank/DDBJ whole genome shotgun (WGS) entry which is preliminary data.</text>
</comment>